<dbReference type="EMBL" id="GGEC01074937">
    <property type="protein sequence ID" value="MBX55421.1"/>
    <property type="molecule type" value="Transcribed_RNA"/>
</dbReference>
<dbReference type="AlphaFoldDB" id="A0A2P2PL78"/>
<proteinExistence type="predicted"/>
<organism evidence="1">
    <name type="scientific">Rhizophora mucronata</name>
    <name type="common">Asiatic mangrove</name>
    <dbReference type="NCBI Taxonomy" id="61149"/>
    <lineage>
        <taxon>Eukaryota</taxon>
        <taxon>Viridiplantae</taxon>
        <taxon>Streptophyta</taxon>
        <taxon>Embryophyta</taxon>
        <taxon>Tracheophyta</taxon>
        <taxon>Spermatophyta</taxon>
        <taxon>Magnoliopsida</taxon>
        <taxon>eudicotyledons</taxon>
        <taxon>Gunneridae</taxon>
        <taxon>Pentapetalae</taxon>
        <taxon>rosids</taxon>
        <taxon>fabids</taxon>
        <taxon>Malpighiales</taxon>
        <taxon>Rhizophoraceae</taxon>
        <taxon>Rhizophora</taxon>
    </lineage>
</organism>
<accession>A0A2P2PL78</accession>
<sequence length="39" mass="4821">MLYSVHGKQRNDRCPLEFPRMKGLKMNKWENHARYLCLR</sequence>
<evidence type="ECO:0000313" key="1">
    <source>
        <dbReference type="EMBL" id="MBX55421.1"/>
    </source>
</evidence>
<name>A0A2P2PL78_RHIMU</name>
<protein>
    <submittedName>
        <fullName evidence="1">Uncharacterized protein</fullName>
    </submittedName>
</protein>
<reference evidence="1" key="1">
    <citation type="submission" date="2018-02" db="EMBL/GenBank/DDBJ databases">
        <title>Rhizophora mucronata_Transcriptome.</title>
        <authorList>
            <person name="Meera S.P."/>
            <person name="Sreeshan A."/>
            <person name="Augustine A."/>
        </authorList>
    </citation>
    <scope>NUCLEOTIDE SEQUENCE</scope>
    <source>
        <tissue evidence="1">Leaf</tissue>
    </source>
</reference>